<evidence type="ECO:0000313" key="2">
    <source>
        <dbReference type="EMBL" id="CAG9325048.1"/>
    </source>
</evidence>
<dbReference type="AlphaFoldDB" id="A0AAU9JH96"/>
<reference evidence="2" key="1">
    <citation type="submission" date="2021-09" db="EMBL/GenBank/DDBJ databases">
        <authorList>
            <consortium name="AG Swart"/>
            <person name="Singh M."/>
            <person name="Singh A."/>
            <person name="Seah K."/>
            <person name="Emmerich C."/>
        </authorList>
    </citation>
    <scope>NUCLEOTIDE SEQUENCE</scope>
    <source>
        <strain evidence="2">ATCC30299</strain>
    </source>
</reference>
<feature type="region of interest" description="Disordered" evidence="1">
    <location>
        <begin position="106"/>
        <end position="126"/>
    </location>
</feature>
<evidence type="ECO:0000256" key="1">
    <source>
        <dbReference type="SAM" id="MobiDB-lite"/>
    </source>
</evidence>
<dbReference type="EMBL" id="CAJZBQ010000037">
    <property type="protein sequence ID" value="CAG9325048.1"/>
    <property type="molecule type" value="Genomic_DNA"/>
</dbReference>
<dbReference type="Proteomes" id="UP001162131">
    <property type="component" value="Unassembled WGS sequence"/>
</dbReference>
<comment type="caution">
    <text evidence="2">The sequence shown here is derived from an EMBL/GenBank/DDBJ whole genome shotgun (WGS) entry which is preliminary data.</text>
</comment>
<evidence type="ECO:0000313" key="3">
    <source>
        <dbReference type="Proteomes" id="UP001162131"/>
    </source>
</evidence>
<feature type="compositionally biased region" description="Low complexity" evidence="1">
    <location>
        <begin position="107"/>
        <end position="116"/>
    </location>
</feature>
<name>A0AAU9JH96_9CILI</name>
<keyword evidence="3" id="KW-1185">Reference proteome</keyword>
<gene>
    <name evidence="2" type="ORF">BSTOLATCC_MIC37794</name>
</gene>
<proteinExistence type="predicted"/>
<accession>A0AAU9JH96</accession>
<protein>
    <submittedName>
        <fullName evidence="2">Uncharacterized protein</fullName>
    </submittedName>
</protein>
<feature type="compositionally biased region" description="Basic and acidic residues" evidence="1">
    <location>
        <begin position="117"/>
        <end position="126"/>
    </location>
</feature>
<organism evidence="2 3">
    <name type="scientific">Blepharisma stoltei</name>
    <dbReference type="NCBI Taxonomy" id="1481888"/>
    <lineage>
        <taxon>Eukaryota</taxon>
        <taxon>Sar</taxon>
        <taxon>Alveolata</taxon>
        <taxon>Ciliophora</taxon>
        <taxon>Postciliodesmatophora</taxon>
        <taxon>Heterotrichea</taxon>
        <taxon>Heterotrichida</taxon>
        <taxon>Blepharismidae</taxon>
        <taxon>Blepharisma</taxon>
    </lineage>
</organism>
<sequence length="286" mass="33261">MSRKNKHRQNPINEELEAPKLPANFVDQVVNLESELERNCTAEKVSRLIELYSAAVEYFGSIRDNRYIHYKERLQRLLARDDFISAVNGNATVKLENASTNAIGNNSLEKSSSVRSKSIDVRARKAPEKEIKKDADQAIKEHLSSSSTTSFKICEMLRHQEGDSLEQRLKARKRMGSPQATLGGRMRSQTVENLMKISSETKFEKYQEEIEKIMEKYVDEKISRIQTIKNKYREEINEVNMMGNNDTISMVLNQLDRDMQREIDEVTKQIDRERKLEIAELKKQFR</sequence>